<dbReference type="Proteomes" id="UP000265745">
    <property type="component" value="Unassembled WGS sequence"/>
</dbReference>
<dbReference type="InterPro" id="IPR046864">
    <property type="entry name" value="VasX_N"/>
</dbReference>
<evidence type="ECO:0000313" key="5">
    <source>
        <dbReference type="Proteomes" id="UP000265745"/>
    </source>
</evidence>
<reference evidence="4 5" key="1">
    <citation type="submission" date="2018-06" db="EMBL/GenBank/DDBJ databases">
        <title>Pseudomonas jilinensis sp. nov., isolated from the production water of Jilin Oilfield in China.</title>
        <authorList>
            <person name="Wang J."/>
        </authorList>
    </citation>
    <scope>NUCLEOTIDE SEQUENCE [LARGE SCALE GENOMIC DNA]</scope>
    <source>
        <strain evidence="4 5">JS15-10A1</strain>
    </source>
</reference>
<proteinExistence type="predicted"/>
<keyword evidence="5" id="KW-1185">Reference proteome</keyword>
<keyword evidence="2" id="KW-0812">Transmembrane</keyword>
<feature type="compositionally biased region" description="Basic and acidic residues" evidence="1">
    <location>
        <begin position="435"/>
        <end position="448"/>
    </location>
</feature>
<comment type="caution">
    <text evidence="4">The sequence shown here is derived from an EMBL/GenBank/DDBJ whole genome shotgun (WGS) entry which is preliminary data.</text>
</comment>
<feature type="transmembrane region" description="Helical" evidence="2">
    <location>
        <begin position="603"/>
        <end position="631"/>
    </location>
</feature>
<evidence type="ECO:0000256" key="1">
    <source>
        <dbReference type="SAM" id="MobiDB-lite"/>
    </source>
</evidence>
<feature type="domain" description="Toxin VasX N-terminal region" evidence="3">
    <location>
        <begin position="1"/>
        <end position="84"/>
    </location>
</feature>
<dbReference type="Pfam" id="PF20249">
    <property type="entry name" value="VasX_N"/>
    <property type="match status" value="1"/>
</dbReference>
<keyword evidence="2" id="KW-0472">Membrane</keyword>
<feature type="compositionally biased region" description="Low complexity" evidence="1">
    <location>
        <begin position="449"/>
        <end position="460"/>
    </location>
</feature>
<accession>A0A396RTT2</accession>
<evidence type="ECO:0000313" key="4">
    <source>
        <dbReference type="EMBL" id="RHW19536.1"/>
    </source>
</evidence>
<evidence type="ECO:0000256" key="2">
    <source>
        <dbReference type="SAM" id="Phobius"/>
    </source>
</evidence>
<evidence type="ECO:0000259" key="3">
    <source>
        <dbReference type="Pfam" id="PF20249"/>
    </source>
</evidence>
<sequence>MLRDGWLYLWDEALQELNEYRVQASMLTLSGRGGGLQDQALRPYLLLEAGAPVRLAWSPCLWSESIFAMVEQQPDLRQRLMREIIPGVSPFSGQVKTLHSQIGDIRPENFRWSCAPRPRYWLLEDPALKRMQRCEQQHFALVDDPWGVLFDFAGLMRERTQAFGKLNKHRVDEWSIAAIVESMGSGDEKVRGRLGSIIDLARLQQVKEEQERETQALEADCIRMAKVWAAWFSTLGEGTPSSLESACEHFDISQPDAREMLENSFAAACLGPAATSPGVKAIENALDLTQVKGQPWLLWALLGVTQRLDAGHLQRLLQMPEGLPTVAEDLGASTAKMARASTLALTLNAGAANLEKLPLARGGEPLFAVFSTVLGGRVSELSEQIHHLTYQLMIAMLARSRQRLEAGSLAPADALRWMSSQIDEAHNKGKRRSLERRLNQHRRQEGRAARMTAADARPARSSLASGVSSAIPHLRVVPSTPPAEAGSYRPGYGSATPNPRPAPPPVLPPLSGEAAGLELPRNIKDLLNDAPLKTLIAMVSVWNLGQAERAWSEEQSIKSSVSVSSAALVTAAAATAVLQHLADIRWEQYVAQAGNINPAAQEYLARALGLGSAAMFFQALAAGIDVFYFGWRALDAYRAGDLDTAGVNVGLSGASLAYARLSAEAMRTMRLARTAVLAGEAQALTTGLRVLSLPLRLSLAGLAVTIIAGLVTLFFTEDKPLEQWLKQTRFGNRPADWSGSFAGTLRALYQIVLPVSLSLERWQDINPRTGQVMRELRLVLRLPGQQEYRQGMVSFEGEEEWQYKTGLFSSEARCVPLIWGKDDPIPFYPDVGSRITPERNGIRLRRAYHDDGRSSLVAVRGRLTYQPINGLYLPPIDIDVS</sequence>
<gene>
    <name evidence="4" type="ORF">C2846_18280</name>
</gene>
<feature type="region of interest" description="Disordered" evidence="1">
    <location>
        <begin position="424"/>
        <end position="513"/>
    </location>
</feature>
<feature type="transmembrane region" description="Helical" evidence="2">
    <location>
        <begin position="697"/>
        <end position="716"/>
    </location>
</feature>
<feature type="compositionally biased region" description="Pro residues" evidence="1">
    <location>
        <begin position="498"/>
        <end position="508"/>
    </location>
</feature>
<keyword evidence="2" id="KW-1133">Transmembrane helix</keyword>
<dbReference type="EMBL" id="QJSA01000028">
    <property type="protein sequence ID" value="RHW19536.1"/>
    <property type="molecule type" value="Genomic_DNA"/>
</dbReference>
<organism evidence="4 5">
    <name type="scientific">Pseudomonas jilinensis</name>
    <dbReference type="NCBI Taxonomy" id="2078689"/>
    <lineage>
        <taxon>Bacteria</taxon>
        <taxon>Pseudomonadati</taxon>
        <taxon>Pseudomonadota</taxon>
        <taxon>Gammaproteobacteria</taxon>
        <taxon>Pseudomonadales</taxon>
        <taxon>Pseudomonadaceae</taxon>
        <taxon>Pseudomonas</taxon>
    </lineage>
</organism>
<protein>
    <recommendedName>
        <fullName evidence="3">Toxin VasX N-terminal region domain-containing protein</fullName>
    </recommendedName>
</protein>
<dbReference type="CDD" id="cd20708">
    <property type="entry name" value="MIX_IV"/>
    <property type="match status" value="1"/>
</dbReference>
<name>A0A396RTT2_9PSED</name>
<dbReference type="AlphaFoldDB" id="A0A396RTT2"/>